<dbReference type="PANTHER" id="PTHR10963:SF42">
    <property type="entry name" value="PUTATIVE (AFU_ORTHOLOGUE AFUA_5G02280)-RELATED"/>
    <property type="match status" value="1"/>
</dbReference>
<keyword evidence="4" id="KW-1185">Reference proteome</keyword>
<dbReference type="InterPro" id="IPR050546">
    <property type="entry name" value="Glycosyl_Hydrlase_16"/>
</dbReference>
<keyword evidence="1" id="KW-1133">Transmembrane helix</keyword>
<organism evidence="3 4">
    <name type="scientific">Podospora australis</name>
    <dbReference type="NCBI Taxonomy" id="1536484"/>
    <lineage>
        <taxon>Eukaryota</taxon>
        <taxon>Fungi</taxon>
        <taxon>Dikarya</taxon>
        <taxon>Ascomycota</taxon>
        <taxon>Pezizomycotina</taxon>
        <taxon>Sordariomycetes</taxon>
        <taxon>Sordariomycetidae</taxon>
        <taxon>Sordariales</taxon>
        <taxon>Podosporaceae</taxon>
        <taxon>Podospora</taxon>
    </lineage>
</organism>
<dbReference type="EMBL" id="MU864359">
    <property type="protein sequence ID" value="KAK4191353.1"/>
    <property type="molecule type" value="Genomic_DNA"/>
</dbReference>
<evidence type="ECO:0000256" key="1">
    <source>
        <dbReference type="SAM" id="Phobius"/>
    </source>
</evidence>
<reference evidence="3" key="2">
    <citation type="submission" date="2023-05" db="EMBL/GenBank/DDBJ databases">
        <authorList>
            <consortium name="Lawrence Berkeley National Laboratory"/>
            <person name="Steindorff A."/>
            <person name="Hensen N."/>
            <person name="Bonometti L."/>
            <person name="Westerberg I."/>
            <person name="Brannstrom I.O."/>
            <person name="Guillou S."/>
            <person name="Cros-Aarteil S."/>
            <person name="Calhoun S."/>
            <person name="Haridas S."/>
            <person name="Kuo A."/>
            <person name="Mondo S."/>
            <person name="Pangilinan J."/>
            <person name="Riley R."/>
            <person name="Labutti K."/>
            <person name="Andreopoulos B."/>
            <person name="Lipzen A."/>
            <person name="Chen C."/>
            <person name="Yanf M."/>
            <person name="Daum C."/>
            <person name="Ng V."/>
            <person name="Clum A."/>
            <person name="Ohm R."/>
            <person name="Martin F."/>
            <person name="Silar P."/>
            <person name="Natvig D."/>
            <person name="Lalanne C."/>
            <person name="Gautier V."/>
            <person name="Ament-Velasquez S.L."/>
            <person name="Kruys A."/>
            <person name="Hutchinson M.I."/>
            <person name="Powell A.J."/>
            <person name="Barry K."/>
            <person name="Miller A.N."/>
            <person name="Grigoriev I.V."/>
            <person name="Debuchy R."/>
            <person name="Gladieux P."/>
            <person name="Thoren M.H."/>
            <person name="Johannesson H."/>
        </authorList>
    </citation>
    <scope>NUCLEOTIDE SEQUENCE</scope>
    <source>
        <strain evidence="3">PSN309</strain>
    </source>
</reference>
<dbReference type="PROSITE" id="PS51762">
    <property type="entry name" value="GH16_2"/>
    <property type="match status" value="1"/>
</dbReference>
<dbReference type="GO" id="GO:0004553">
    <property type="term" value="F:hydrolase activity, hydrolyzing O-glycosyl compounds"/>
    <property type="evidence" value="ECO:0007669"/>
    <property type="project" value="InterPro"/>
</dbReference>
<dbReference type="SUPFAM" id="SSF49899">
    <property type="entry name" value="Concanavalin A-like lectins/glucanases"/>
    <property type="match status" value="1"/>
</dbReference>
<dbReference type="PANTHER" id="PTHR10963">
    <property type="entry name" value="GLYCOSYL HYDROLASE-RELATED"/>
    <property type="match status" value="1"/>
</dbReference>
<sequence length="367" mass="40815">MARDTCSDEKSSWSPRSWSRRVWLIIATVVILIVVIIVGAVVGVNATKNNKGDGFNHSYPNYTRLEYSLQDTYTPENFFQKFNYYTGWDPAGGFVHYANSEDAAVYNLTTTLPDRVRVQVDNITKPGDERDASTGRLSVRLESKVQYGPGLFIFDILHTPYGCATWPALWLTDPNNWPTNGEIDIMESLNQGTSGHIVALHTTEGCQMGNLRRDMVGTADAHDCNNATNHNEGCTVKTSPQTYGPTFNEAGGGVLALEWRSEGIRSWLWGRGSVPSDISLGGEEGRKPDPSSWGPALADFPNTNCDIERHFRNQSIVVNIDLCGYFTEAVWGDSGCPGTCKDTVSRQPEAFRNAYWEFASFQVWEAR</sequence>
<dbReference type="InterPro" id="IPR000757">
    <property type="entry name" value="Beta-glucanase-like"/>
</dbReference>
<feature type="domain" description="GH16" evidence="2">
    <location>
        <begin position="67"/>
        <end position="316"/>
    </location>
</feature>
<accession>A0AAN6X125</accession>
<dbReference type="GO" id="GO:0009251">
    <property type="term" value="P:glucan catabolic process"/>
    <property type="evidence" value="ECO:0007669"/>
    <property type="project" value="TreeGrafter"/>
</dbReference>
<name>A0AAN6X125_9PEZI</name>
<evidence type="ECO:0000313" key="3">
    <source>
        <dbReference type="EMBL" id="KAK4191353.1"/>
    </source>
</evidence>
<comment type="caution">
    <text evidence="3">The sequence shown here is derived from an EMBL/GenBank/DDBJ whole genome shotgun (WGS) entry which is preliminary data.</text>
</comment>
<keyword evidence="1" id="KW-0472">Membrane</keyword>
<evidence type="ECO:0000313" key="4">
    <source>
        <dbReference type="Proteomes" id="UP001302126"/>
    </source>
</evidence>
<dbReference type="Gene3D" id="2.60.120.200">
    <property type="match status" value="1"/>
</dbReference>
<dbReference type="Pfam" id="PF26113">
    <property type="entry name" value="GH16_XgeA"/>
    <property type="match status" value="1"/>
</dbReference>
<dbReference type="Proteomes" id="UP001302126">
    <property type="component" value="Unassembled WGS sequence"/>
</dbReference>
<protein>
    <submittedName>
        <fullName evidence="3">Concanavalin A-like lectin/glucanase domain-containing protein</fullName>
    </submittedName>
</protein>
<reference evidence="3" key="1">
    <citation type="journal article" date="2023" name="Mol. Phylogenet. Evol.">
        <title>Genome-scale phylogeny and comparative genomics of the fungal order Sordariales.</title>
        <authorList>
            <person name="Hensen N."/>
            <person name="Bonometti L."/>
            <person name="Westerberg I."/>
            <person name="Brannstrom I.O."/>
            <person name="Guillou S."/>
            <person name="Cros-Aarteil S."/>
            <person name="Calhoun S."/>
            <person name="Haridas S."/>
            <person name="Kuo A."/>
            <person name="Mondo S."/>
            <person name="Pangilinan J."/>
            <person name="Riley R."/>
            <person name="LaButti K."/>
            <person name="Andreopoulos B."/>
            <person name="Lipzen A."/>
            <person name="Chen C."/>
            <person name="Yan M."/>
            <person name="Daum C."/>
            <person name="Ng V."/>
            <person name="Clum A."/>
            <person name="Steindorff A."/>
            <person name="Ohm R.A."/>
            <person name="Martin F."/>
            <person name="Silar P."/>
            <person name="Natvig D.O."/>
            <person name="Lalanne C."/>
            <person name="Gautier V."/>
            <person name="Ament-Velasquez S.L."/>
            <person name="Kruys A."/>
            <person name="Hutchinson M.I."/>
            <person name="Powell A.J."/>
            <person name="Barry K."/>
            <person name="Miller A.N."/>
            <person name="Grigoriev I.V."/>
            <person name="Debuchy R."/>
            <person name="Gladieux P."/>
            <person name="Hiltunen Thoren M."/>
            <person name="Johannesson H."/>
        </authorList>
    </citation>
    <scope>NUCLEOTIDE SEQUENCE</scope>
    <source>
        <strain evidence="3">PSN309</strain>
    </source>
</reference>
<proteinExistence type="predicted"/>
<gene>
    <name evidence="3" type="ORF">QBC35DRAFT_11174</name>
</gene>
<keyword evidence="1" id="KW-0812">Transmembrane</keyword>
<feature type="transmembrane region" description="Helical" evidence="1">
    <location>
        <begin position="21"/>
        <end position="42"/>
    </location>
</feature>
<dbReference type="AlphaFoldDB" id="A0AAN6X125"/>
<dbReference type="InterPro" id="IPR013320">
    <property type="entry name" value="ConA-like_dom_sf"/>
</dbReference>
<dbReference type="CDD" id="cd02181">
    <property type="entry name" value="GH16_fungal_Lam16A_glucanase"/>
    <property type="match status" value="1"/>
</dbReference>
<evidence type="ECO:0000259" key="2">
    <source>
        <dbReference type="PROSITE" id="PS51762"/>
    </source>
</evidence>